<evidence type="ECO:0000313" key="3">
    <source>
        <dbReference type="Proteomes" id="UP000722111"/>
    </source>
</evidence>
<dbReference type="Pfam" id="PF13503">
    <property type="entry name" value="DUF4123"/>
    <property type="match status" value="1"/>
</dbReference>
<organism evidence="2 3">
    <name type="scientific">Pseudomonas neuropathica</name>
    <dbReference type="NCBI Taxonomy" id="2730425"/>
    <lineage>
        <taxon>Bacteria</taxon>
        <taxon>Pseudomonadati</taxon>
        <taxon>Pseudomonadota</taxon>
        <taxon>Gammaproteobacteria</taxon>
        <taxon>Pseudomonadales</taxon>
        <taxon>Pseudomonadaceae</taxon>
        <taxon>Pseudomonas</taxon>
    </lineage>
</organism>
<proteinExistence type="predicted"/>
<evidence type="ECO:0000259" key="1">
    <source>
        <dbReference type="Pfam" id="PF13503"/>
    </source>
</evidence>
<dbReference type="EMBL" id="JACOPX010000016">
    <property type="protein sequence ID" value="MBF6036096.1"/>
    <property type="molecule type" value="Genomic_DNA"/>
</dbReference>
<protein>
    <submittedName>
        <fullName evidence="2">DUF4123 domain-containing protein</fullName>
    </submittedName>
</protein>
<gene>
    <name evidence="2" type="ORF">H8F23_22835</name>
</gene>
<accession>A0ABS0BU92</accession>
<evidence type="ECO:0000313" key="2">
    <source>
        <dbReference type="EMBL" id="MBF6036096.1"/>
    </source>
</evidence>
<comment type="caution">
    <text evidence="2">The sequence shown here is derived from an EMBL/GenBank/DDBJ whole genome shotgun (WGS) entry which is preliminary data.</text>
</comment>
<reference evidence="2 3" key="1">
    <citation type="submission" date="2020-08" db="EMBL/GenBank/DDBJ databases">
        <title>Description of novel Pseudomonas species.</title>
        <authorList>
            <person name="Duman M."/>
            <person name="Mulet M."/>
            <person name="Altun S."/>
            <person name="Saticioglu I.B."/>
            <person name="Lalucat J."/>
            <person name="Garcia-Valdes E."/>
        </authorList>
    </citation>
    <scope>NUCLEOTIDE SEQUENCE [LARGE SCALE GENOMIC DNA]</scope>
    <source>
        <strain evidence="2 3">P155</strain>
    </source>
</reference>
<keyword evidence="3" id="KW-1185">Reference proteome</keyword>
<feature type="domain" description="DUF4123" evidence="1">
    <location>
        <begin position="21"/>
        <end position="133"/>
    </location>
</feature>
<dbReference type="InterPro" id="IPR025391">
    <property type="entry name" value="DUF4123"/>
</dbReference>
<sequence>MQGHSSKEWLQIHPLNSTEKLFAIFSNVSDSEPFKAWQVSAKAQAPSPIWADTIYAEWDAVMPFVGIVPADSEFLDWVATTESLDWGWLAVSSASQEVVVEHFRSLTQVLMPDGKAVFFRFWDGRFLLPILQSDAVDAAQLLPVISRGLINGQALEIGGRAPVSGRVFPWWAVPDSVLASAGDEVRVGNAVQWLSEEHPALFEAFPEVVLRCKVGQFFQSSTSEESSQSALLAYLLAESE</sequence>
<dbReference type="RefSeq" id="WP_194935856.1">
    <property type="nucleotide sequence ID" value="NZ_JACOPX010000016.1"/>
</dbReference>
<name>A0ABS0BU92_9PSED</name>
<dbReference type="Proteomes" id="UP000722111">
    <property type="component" value="Unassembled WGS sequence"/>
</dbReference>